<keyword evidence="4" id="KW-1185">Reference proteome</keyword>
<dbReference type="PROSITE" id="PS50994">
    <property type="entry name" value="INTEGRASE"/>
    <property type="match status" value="1"/>
</dbReference>
<gene>
    <name evidence="3" type="ORF">BST63_00255</name>
</gene>
<evidence type="ECO:0000313" key="3">
    <source>
        <dbReference type="EMBL" id="OSJ36902.1"/>
    </source>
</evidence>
<dbReference type="PANTHER" id="PTHR10948:SF23">
    <property type="entry name" value="TRANSPOSASE INSI FOR INSERTION SEQUENCE ELEMENT IS30A-RELATED"/>
    <property type="match status" value="1"/>
</dbReference>
<feature type="domain" description="Integrase catalytic" evidence="2">
    <location>
        <begin position="161"/>
        <end position="322"/>
    </location>
</feature>
<feature type="non-terminal residue" evidence="3">
    <location>
        <position position="338"/>
    </location>
</feature>
<keyword evidence="1" id="KW-0233">DNA recombination</keyword>
<sequence>MGRTYKQLSLDDRCEIARLSANGGSVGQIAAALDRPPSTISRELRRNRGRQVGYKPSYAQQQTRARRWKGSRLERDASLRREVLAGLSRGWSPEQVAGRLARERGRRVISCESIYRFIYAQITRTTDFTWRRYLPRGKSKRGHRGKRGGSPASFIEGRVSLAERPAEVADRKVPGHWEADLMMFSKYRQAILAVHERTSRLLLAVPIERKFAAGIASHLVRLFKAVPEALRRTVTFDNGTEFAAHLSLQSLLMKTFFCDPHAPWQKGGIENAIGRLRRFIPRKTDLEKLPTRRFRQSIAAYNNTPRKCLDFRTPAEAFSSQLLHFECESTSWLSPGRR</sequence>
<dbReference type="InterPro" id="IPR012337">
    <property type="entry name" value="RNaseH-like_sf"/>
</dbReference>
<dbReference type="InterPro" id="IPR051917">
    <property type="entry name" value="Transposase-Integrase"/>
</dbReference>
<dbReference type="SUPFAM" id="SSF53098">
    <property type="entry name" value="Ribonuclease H-like"/>
    <property type="match status" value="1"/>
</dbReference>
<dbReference type="Pfam" id="PF13936">
    <property type="entry name" value="HTH_38"/>
    <property type="match status" value="1"/>
</dbReference>
<evidence type="ECO:0000259" key="2">
    <source>
        <dbReference type="PROSITE" id="PS50994"/>
    </source>
</evidence>
<dbReference type="InterPro" id="IPR053392">
    <property type="entry name" value="Transposase_IS30-like"/>
</dbReference>
<dbReference type="InterPro" id="IPR009057">
    <property type="entry name" value="Homeodomain-like_sf"/>
</dbReference>
<reference evidence="3 4" key="1">
    <citation type="submission" date="2017-03" db="EMBL/GenBank/DDBJ databases">
        <title>Whole genome sequences of fourteen strains of Bradyrhizobium canariense and one strain of Bradyrhizobium japonicum isolated from Lupinus (Papilionoideae: Genisteae) species in Algeria.</title>
        <authorList>
            <person name="Crovadore J."/>
            <person name="Chekireb D."/>
            <person name="Brachmann A."/>
            <person name="Chablais R."/>
            <person name="Cochard B."/>
            <person name="Lefort F."/>
        </authorList>
    </citation>
    <scope>NUCLEOTIDE SEQUENCE [LARGE SCALE GENOMIC DNA]</scope>
    <source>
        <strain evidence="3 4">UBMAN05</strain>
    </source>
</reference>
<evidence type="ECO:0000313" key="4">
    <source>
        <dbReference type="Proteomes" id="UP000193884"/>
    </source>
</evidence>
<dbReference type="InterPro" id="IPR001584">
    <property type="entry name" value="Integrase_cat-core"/>
</dbReference>
<comment type="caution">
    <text evidence="3">The sequence shown here is derived from an EMBL/GenBank/DDBJ whole genome shotgun (WGS) entry which is preliminary data.</text>
</comment>
<dbReference type="NCBIfam" id="NF033563">
    <property type="entry name" value="transpos_IS30"/>
    <property type="match status" value="1"/>
</dbReference>
<dbReference type="RefSeq" id="WP_085383107.1">
    <property type="nucleotide sequence ID" value="NZ_NAFC01000064.1"/>
</dbReference>
<dbReference type="PANTHER" id="PTHR10948">
    <property type="entry name" value="TRANSPOSASE"/>
    <property type="match status" value="1"/>
</dbReference>
<proteinExistence type="predicted"/>
<dbReference type="Proteomes" id="UP000193884">
    <property type="component" value="Unassembled WGS sequence"/>
</dbReference>
<dbReference type="EMBL" id="NAFK01000060">
    <property type="protein sequence ID" value="OSJ36902.1"/>
    <property type="molecule type" value="Genomic_DNA"/>
</dbReference>
<organism evidence="3 4">
    <name type="scientific">Bradyrhizobium canariense</name>
    <dbReference type="NCBI Taxonomy" id="255045"/>
    <lineage>
        <taxon>Bacteria</taxon>
        <taxon>Pseudomonadati</taxon>
        <taxon>Pseudomonadota</taxon>
        <taxon>Alphaproteobacteria</taxon>
        <taxon>Hyphomicrobiales</taxon>
        <taxon>Nitrobacteraceae</taxon>
        <taxon>Bradyrhizobium</taxon>
    </lineage>
</organism>
<dbReference type="Gene3D" id="3.30.420.10">
    <property type="entry name" value="Ribonuclease H-like superfamily/Ribonuclease H"/>
    <property type="match status" value="1"/>
</dbReference>
<dbReference type="InterPro" id="IPR036397">
    <property type="entry name" value="RNaseH_sf"/>
</dbReference>
<accession>A0ABX3XCT4</accession>
<protein>
    <submittedName>
        <fullName evidence="3">IS30 family transposase</fullName>
    </submittedName>
</protein>
<dbReference type="InterPro" id="IPR025246">
    <property type="entry name" value="IS30-like_HTH"/>
</dbReference>
<dbReference type="SUPFAM" id="SSF46689">
    <property type="entry name" value="Homeodomain-like"/>
    <property type="match status" value="1"/>
</dbReference>
<name>A0ABX3XCT4_9BRAD</name>
<evidence type="ECO:0000256" key="1">
    <source>
        <dbReference type="ARBA" id="ARBA00023172"/>
    </source>
</evidence>